<dbReference type="RefSeq" id="WP_344979158.1">
    <property type="nucleotide sequence ID" value="NZ_BAABFN010000005.1"/>
</dbReference>
<reference evidence="2" key="1">
    <citation type="journal article" date="2019" name="Int. J. Syst. Evol. Microbiol.">
        <title>The Global Catalogue of Microorganisms (GCM) 10K type strain sequencing project: providing services to taxonomists for standard genome sequencing and annotation.</title>
        <authorList>
            <consortium name="The Broad Institute Genomics Platform"/>
            <consortium name="The Broad Institute Genome Sequencing Center for Infectious Disease"/>
            <person name="Wu L."/>
            <person name="Ma J."/>
        </authorList>
    </citation>
    <scope>NUCLEOTIDE SEQUENCE [LARGE SCALE GENOMIC DNA]</scope>
    <source>
        <strain evidence="2">JCM 17664</strain>
    </source>
</reference>
<accession>A0ABP8FW44</accession>
<dbReference type="EMBL" id="BAABFN010000005">
    <property type="protein sequence ID" value="GAA4312232.1"/>
    <property type="molecule type" value="Genomic_DNA"/>
</dbReference>
<evidence type="ECO:0000313" key="1">
    <source>
        <dbReference type="EMBL" id="GAA4312232.1"/>
    </source>
</evidence>
<gene>
    <name evidence="1" type="ORF">GCM10023143_21790</name>
</gene>
<comment type="caution">
    <text evidence="1">The sequence shown here is derived from an EMBL/GenBank/DDBJ whole genome shotgun (WGS) entry which is preliminary data.</text>
</comment>
<name>A0ABP8FW44_9BACT</name>
<evidence type="ECO:0000313" key="2">
    <source>
        <dbReference type="Proteomes" id="UP001501207"/>
    </source>
</evidence>
<organism evidence="1 2">
    <name type="scientific">Compostibacter hankyongensis</name>
    <dbReference type="NCBI Taxonomy" id="1007089"/>
    <lineage>
        <taxon>Bacteria</taxon>
        <taxon>Pseudomonadati</taxon>
        <taxon>Bacteroidota</taxon>
        <taxon>Chitinophagia</taxon>
        <taxon>Chitinophagales</taxon>
        <taxon>Chitinophagaceae</taxon>
        <taxon>Compostibacter</taxon>
    </lineage>
</organism>
<dbReference type="Proteomes" id="UP001501207">
    <property type="component" value="Unassembled WGS sequence"/>
</dbReference>
<evidence type="ECO:0008006" key="3">
    <source>
        <dbReference type="Google" id="ProtNLM"/>
    </source>
</evidence>
<keyword evidence="2" id="KW-1185">Reference proteome</keyword>
<sequence>MTHESNVITDHEKIRKWVEEREGRPARVKGTGGKHDAGLLRINFPGDEDGKLEDISWDEFFKKFEEEDLAFLYQDETAGGKTSYFNKLVRR</sequence>
<proteinExistence type="predicted"/>
<protein>
    <recommendedName>
        <fullName evidence="3">1,4-alpha-glucan branching enzyme</fullName>
    </recommendedName>
</protein>